<reference evidence="2" key="1">
    <citation type="submission" date="2016-10" db="EMBL/GenBank/DDBJ databases">
        <authorList>
            <person name="Varghese N."/>
            <person name="Submissions S."/>
        </authorList>
    </citation>
    <scope>NUCLEOTIDE SEQUENCE [LARGE SCALE GENOMIC DNA]</scope>
    <source>
        <strain evidence="2">CGMCC 4.3568</strain>
    </source>
</reference>
<organism evidence="1 2">
    <name type="scientific">Amycolatopsis marina</name>
    <dbReference type="NCBI Taxonomy" id="490629"/>
    <lineage>
        <taxon>Bacteria</taxon>
        <taxon>Bacillati</taxon>
        <taxon>Actinomycetota</taxon>
        <taxon>Actinomycetes</taxon>
        <taxon>Pseudonocardiales</taxon>
        <taxon>Pseudonocardiaceae</taxon>
        <taxon>Amycolatopsis</taxon>
    </lineage>
</organism>
<keyword evidence="2" id="KW-1185">Reference proteome</keyword>
<dbReference type="Proteomes" id="UP000243799">
    <property type="component" value="Unassembled WGS sequence"/>
</dbReference>
<protein>
    <submittedName>
        <fullName evidence="1">Uncharacterized protein</fullName>
    </submittedName>
</protein>
<gene>
    <name evidence="1" type="ORF">SAMN05216266_1497</name>
</gene>
<proteinExistence type="predicted"/>
<accession>A0A1I1CQM8</accession>
<name>A0A1I1CQM8_9PSEU</name>
<sequence length="59" mass="6624">MDRDAEYDVPNETARVGLPGVGFRWSSDAKQWAGDFIVDDEQAESRERALTPALLCRDP</sequence>
<evidence type="ECO:0000313" key="2">
    <source>
        <dbReference type="Proteomes" id="UP000243799"/>
    </source>
</evidence>
<dbReference type="EMBL" id="FOKG01000049">
    <property type="protein sequence ID" value="SFB64844.1"/>
    <property type="molecule type" value="Genomic_DNA"/>
</dbReference>
<evidence type="ECO:0000313" key="1">
    <source>
        <dbReference type="EMBL" id="SFB64844.1"/>
    </source>
</evidence>
<dbReference type="AlphaFoldDB" id="A0A1I1CQM8"/>